<gene>
    <name evidence="1" type="ORF">CLIB1423_20S00210</name>
</gene>
<reference evidence="1" key="1">
    <citation type="submission" date="2022-03" db="EMBL/GenBank/DDBJ databases">
        <authorList>
            <person name="Legras J.-L."/>
            <person name="Devillers H."/>
            <person name="Grondin C."/>
        </authorList>
    </citation>
    <scope>NUCLEOTIDE SEQUENCE</scope>
    <source>
        <strain evidence="1">CLIB 1423</strain>
    </source>
</reference>
<name>A0A9P0W0E0_9ASCO</name>
<evidence type="ECO:0000313" key="1">
    <source>
        <dbReference type="EMBL" id="CAH2354934.1"/>
    </source>
</evidence>
<proteinExistence type="predicted"/>
<protein>
    <submittedName>
        <fullName evidence="1">Uncharacterized protein</fullName>
    </submittedName>
</protein>
<accession>A0A9P0W0E0</accession>
<evidence type="ECO:0000313" key="2">
    <source>
        <dbReference type="Proteomes" id="UP000837801"/>
    </source>
</evidence>
<dbReference type="Proteomes" id="UP000837801">
    <property type="component" value="Unassembled WGS sequence"/>
</dbReference>
<dbReference type="AlphaFoldDB" id="A0A9P0W0E0"/>
<dbReference type="EMBL" id="CAKXYY010000020">
    <property type="protein sequence ID" value="CAH2354934.1"/>
    <property type="molecule type" value="Genomic_DNA"/>
</dbReference>
<sequence>MSHFPVCQILAPKTRVFGVYSKGLVRSLGSTRDIISSAVRAILTVGLSHSHYFSPFCRCASRQTLLEVPPCMISEADSTIRKCVTSTWNNTGKMTTIKKNSQEKRIWFALTRPFFLQAYSQT</sequence>
<keyword evidence="2" id="KW-1185">Reference proteome</keyword>
<organism evidence="1 2">
    <name type="scientific">[Candida] railenensis</name>
    <dbReference type="NCBI Taxonomy" id="45579"/>
    <lineage>
        <taxon>Eukaryota</taxon>
        <taxon>Fungi</taxon>
        <taxon>Dikarya</taxon>
        <taxon>Ascomycota</taxon>
        <taxon>Saccharomycotina</taxon>
        <taxon>Pichiomycetes</taxon>
        <taxon>Debaryomycetaceae</taxon>
        <taxon>Kurtzmaniella</taxon>
    </lineage>
</organism>
<comment type="caution">
    <text evidence="1">The sequence shown here is derived from an EMBL/GenBank/DDBJ whole genome shotgun (WGS) entry which is preliminary data.</text>
</comment>